<dbReference type="Gene3D" id="2.60.120.200">
    <property type="match status" value="1"/>
</dbReference>
<evidence type="ECO:0000256" key="1">
    <source>
        <dbReference type="SAM" id="MobiDB-lite"/>
    </source>
</evidence>
<dbReference type="InterPro" id="IPR025975">
    <property type="entry name" value="Polysacc_lyase"/>
</dbReference>
<accession>A0A381XF36</accession>
<dbReference type="AlphaFoldDB" id="A0A381XF36"/>
<protein>
    <submittedName>
        <fullName evidence="2">Uncharacterized protein</fullName>
    </submittedName>
</protein>
<feature type="compositionally biased region" description="Basic and acidic residues" evidence="1">
    <location>
        <begin position="292"/>
        <end position="305"/>
    </location>
</feature>
<dbReference type="EMBL" id="UINC01014873">
    <property type="protein sequence ID" value="SVA63091.1"/>
    <property type="molecule type" value="Genomic_DNA"/>
</dbReference>
<proteinExistence type="predicted"/>
<evidence type="ECO:0000313" key="2">
    <source>
        <dbReference type="EMBL" id="SVA63091.1"/>
    </source>
</evidence>
<organism evidence="2">
    <name type="scientific">marine metagenome</name>
    <dbReference type="NCBI Taxonomy" id="408172"/>
    <lineage>
        <taxon>unclassified sequences</taxon>
        <taxon>metagenomes</taxon>
        <taxon>ecological metagenomes</taxon>
    </lineage>
</organism>
<name>A0A381XF36_9ZZZZ</name>
<gene>
    <name evidence="2" type="ORF">METZ01_LOCUS115945</name>
</gene>
<feature type="region of interest" description="Disordered" evidence="1">
    <location>
        <begin position="286"/>
        <end position="305"/>
    </location>
</feature>
<dbReference type="Pfam" id="PF14099">
    <property type="entry name" value="Polysacc_lyase"/>
    <property type="match status" value="1"/>
</dbReference>
<reference evidence="2" key="1">
    <citation type="submission" date="2018-05" db="EMBL/GenBank/DDBJ databases">
        <authorList>
            <person name="Lanie J.A."/>
            <person name="Ng W.-L."/>
            <person name="Kazmierczak K.M."/>
            <person name="Andrzejewski T.M."/>
            <person name="Davidsen T.M."/>
            <person name="Wayne K.J."/>
            <person name="Tettelin H."/>
            <person name="Glass J.I."/>
            <person name="Rusch D."/>
            <person name="Podicherti R."/>
            <person name="Tsui H.-C.T."/>
            <person name="Winkler M.E."/>
        </authorList>
    </citation>
    <scope>NUCLEOTIDE SEQUENCE</scope>
</reference>
<feature type="region of interest" description="Disordered" evidence="1">
    <location>
        <begin position="255"/>
        <end position="274"/>
    </location>
</feature>
<sequence>MMATSNNLLHRSILALGMAMLCLSLQPSLGQASNPTRFLSTTEWGYQEVEDPAGLGQREKVQRFEVRPGDCAIERISNDCKRELERSEIVAGPVPERALAEEQWYLWQVFFPEDYTNVYPARSIHGQFLNHRAEPVWTFEVGSTGVLWLGNRVEQEPNYISLIDEDLLLGRWHEISVNVEWSKDEGFFRVWVNGQQRVDHRGPTCSNCKVFFSYGIMRSELSRFRSQLKTEKLPVQVVYFTQAVKSASGIGFPGYVPPAPKEQPADTASDNETIKPTVTVETNVLPATDPLAVEKDRGEGDDERL</sequence>